<organism evidence="2 3">
    <name type="scientific">Brumimicrobium aurantiacum</name>
    <dbReference type="NCBI Taxonomy" id="1737063"/>
    <lineage>
        <taxon>Bacteria</taxon>
        <taxon>Pseudomonadati</taxon>
        <taxon>Bacteroidota</taxon>
        <taxon>Flavobacteriia</taxon>
        <taxon>Flavobacteriales</taxon>
        <taxon>Crocinitomicaceae</taxon>
        <taxon>Brumimicrobium</taxon>
    </lineage>
</organism>
<dbReference type="PROSITE" id="PS51257">
    <property type="entry name" value="PROKAR_LIPOPROTEIN"/>
    <property type="match status" value="1"/>
</dbReference>
<dbReference type="Pfam" id="PF10988">
    <property type="entry name" value="DUF2807"/>
    <property type="match status" value="1"/>
</dbReference>
<evidence type="ECO:0000313" key="3">
    <source>
        <dbReference type="Proteomes" id="UP000257127"/>
    </source>
</evidence>
<name>A0A3E1EUV1_9FLAO</name>
<dbReference type="Proteomes" id="UP000257127">
    <property type="component" value="Unassembled WGS sequence"/>
</dbReference>
<dbReference type="AlphaFoldDB" id="A0A3E1EUV1"/>
<dbReference type="RefSeq" id="WP_116881733.1">
    <property type="nucleotide sequence ID" value="NZ_QURB01000009.1"/>
</dbReference>
<sequence>MKIVIYILFLCFLFSCKKAEDRSCFKFAGEESELTHYVSNDIDTLYLQDDISYTLIGSNENKIVLTGGENLLNFVNVEFGNGKLTISNENKCKFLRSYDQQISAKVYIDTITYIHYQGSKEVVSQDTLRSSELRIDIFEGAGSMDLTLVNGYTSVTATQSHADFTIKGRTIYGHFHCKGNSYCDTRDFSVSSELYIKSYTVGKMLINADQTKLYTTIENSGNVEYVGNPVSITLNGDGSGELINLNN</sequence>
<evidence type="ECO:0000313" key="2">
    <source>
        <dbReference type="EMBL" id="RFC53341.1"/>
    </source>
</evidence>
<feature type="domain" description="Putative auto-transporter adhesin head GIN" evidence="1">
    <location>
        <begin position="44"/>
        <end position="229"/>
    </location>
</feature>
<protein>
    <recommendedName>
        <fullName evidence="1">Putative auto-transporter adhesin head GIN domain-containing protein</fullName>
    </recommendedName>
</protein>
<dbReference type="InterPro" id="IPR021255">
    <property type="entry name" value="DUF2807"/>
</dbReference>
<reference evidence="2 3" key="1">
    <citation type="submission" date="2018-08" db="EMBL/GenBank/DDBJ databases">
        <title>The draft genome squence of Brumimicrobium sp. N62.</title>
        <authorList>
            <person name="Du Z.-J."/>
            <person name="Luo H.-R."/>
        </authorList>
    </citation>
    <scope>NUCLEOTIDE SEQUENCE [LARGE SCALE GENOMIC DNA]</scope>
    <source>
        <strain evidence="2 3">N62</strain>
    </source>
</reference>
<keyword evidence="3" id="KW-1185">Reference proteome</keyword>
<dbReference type="EMBL" id="QURB01000009">
    <property type="protein sequence ID" value="RFC53341.1"/>
    <property type="molecule type" value="Genomic_DNA"/>
</dbReference>
<proteinExistence type="predicted"/>
<gene>
    <name evidence="2" type="ORF">DXU93_12985</name>
</gene>
<dbReference type="Gene3D" id="2.160.20.120">
    <property type="match status" value="1"/>
</dbReference>
<comment type="caution">
    <text evidence="2">The sequence shown here is derived from an EMBL/GenBank/DDBJ whole genome shotgun (WGS) entry which is preliminary data.</text>
</comment>
<accession>A0A3E1EUV1</accession>
<evidence type="ECO:0000259" key="1">
    <source>
        <dbReference type="Pfam" id="PF10988"/>
    </source>
</evidence>
<dbReference type="OrthoDB" id="1466971at2"/>